<organism evidence="1 2">
    <name type="scientific">Candidatus Nitrosocosmicus oleophilus</name>
    <dbReference type="NCBI Taxonomy" id="1353260"/>
    <lineage>
        <taxon>Archaea</taxon>
        <taxon>Nitrososphaerota</taxon>
        <taxon>Nitrososphaeria</taxon>
        <taxon>Nitrososphaerales</taxon>
        <taxon>Nitrososphaeraceae</taxon>
        <taxon>Candidatus Nitrosocosmicus</taxon>
    </lineage>
</organism>
<dbReference type="KEGG" id="taa:NMY3_03589"/>
<dbReference type="EMBL" id="CP012850">
    <property type="protein sequence ID" value="ALI37771.1"/>
    <property type="molecule type" value="Genomic_DNA"/>
</dbReference>
<evidence type="ECO:0000313" key="2">
    <source>
        <dbReference type="Proteomes" id="UP000058925"/>
    </source>
</evidence>
<evidence type="ECO:0000313" key="1">
    <source>
        <dbReference type="EMBL" id="ALI37771.1"/>
    </source>
</evidence>
<gene>
    <name evidence="1" type="ORF">NMY3_03589</name>
</gene>
<keyword evidence="2" id="KW-1185">Reference proteome</keyword>
<name>A0A654M527_9ARCH</name>
<sequence length="33" mass="3700">MKSSFDYNQISTKVESKSIAEGKYCIICGQVLE</sequence>
<dbReference type="Proteomes" id="UP000058925">
    <property type="component" value="Chromosome"/>
</dbReference>
<protein>
    <submittedName>
        <fullName evidence="1">Uncharacterized protein</fullName>
    </submittedName>
</protein>
<proteinExistence type="predicted"/>
<reference evidence="2" key="1">
    <citation type="submission" date="2015-10" db="EMBL/GenBank/DDBJ databases">
        <title>Niche specialization of a soil ammonia-oxidizing archaeon, Candidatus Nitrosocosmicus oleophilus.</title>
        <authorList>
            <person name="Jung M.-Y."/>
            <person name="Rhee S.-K."/>
        </authorList>
    </citation>
    <scope>NUCLEOTIDE SEQUENCE [LARGE SCALE GENOMIC DNA]</scope>
    <source>
        <strain evidence="2">MY3</strain>
    </source>
</reference>
<dbReference type="AlphaFoldDB" id="A0A654M527"/>
<accession>A0A654M527</accession>